<gene>
    <name evidence="2" type="ORF">VZC37_22915</name>
</gene>
<feature type="region of interest" description="Disordered" evidence="1">
    <location>
        <begin position="1"/>
        <end position="101"/>
    </location>
</feature>
<keyword evidence="3" id="KW-1185">Reference proteome</keyword>
<dbReference type="Proteomes" id="UP001347146">
    <property type="component" value="Unassembled WGS sequence"/>
</dbReference>
<comment type="caution">
    <text evidence="2">The sequence shown here is derived from an EMBL/GenBank/DDBJ whole genome shotgun (WGS) entry which is preliminary data.</text>
</comment>
<protein>
    <submittedName>
        <fullName evidence="2">Uncharacterized protein</fullName>
    </submittedName>
</protein>
<dbReference type="RefSeq" id="WP_330436155.1">
    <property type="nucleotide sequence ID" value="NZ_JAZDUF010000009.1"/>
</dbReference>
<name>A0ABU7MJM1_9ACTN</name>
<feature type="compositionally biased region" description="Low complexity" evidence="1">
    <location>
        <begin position="57"/>
        <end position="86"/>
    </location>
</feature>
<dbReference type="EMBL" id="JAZDUF010000009">
    <property type="protein sequence ID" value="MEE3853207.1"/>
    <property type="molecule type" value="Genomic_DNA"/>
</dbReference>
<feature type="region of interest" description="Disordered" evidence="1">
    <location>
        <begin position="114"/>
        <end position="136"/>
    </location>
</feature>
<reference evidence="2 3" key="1">
    <citation type="submission" date="2024-01" db="EMBL/GenBank/DDBJ databases">
        <title>Draft genome sequence of Gordonia sp. LSe1-13.</title>
        <authorList>
            <person name="Suphannarot A."/>
            <person name="Mingma R."/>
        </authorList>
    </citation>
    <scope>NUCLEOTIDE SEQUENCE [LARGE SCALE GENOMIC DNA]</scope>
    <source>
        <strain evidence="2 3">LSe1-13</strain>
    </source>
</reference>
<proteinExistence type="predicted"/>
<evidence type="ECO:0000313" key="2">
    <source>
        <dbReference type="EMBL" id="MEE3853207.1"/>
    </source>
</evidence>
<accession>A0ABU7MJM1</accession>
<sequence length="136" mass="13898">MSDPVPHYDPQLDILEDRSLGAPSIATGTYDPFRGVRWGSWKTRPQMPADASDRVPATETHPAAGGTAPAQPATDPTTSAPTTPTPVKGRPGLTADEIANAAAHAELEARLAAMADAARSAARSAAADPETGTGST</sequence>
<organism evidence="2 3">
    <name type="scientific">Gordonia sesuvii</name>
    <dbReference type="NCBI Taxonomy" id="3116777"/>
    <lineage>
        <taxon>Bacteria</taxon>
        <taxon>Bacillati</taxon>
        <taxon>Actinomycetota</taxon>
        <taxon>Actinomycetes</taxon>
        <taxon>Mycobacteriales</taxon>
        <taxon>Gordoniaceae</taxon>
        <taxon>Gordonia</taxon>
    </lineage>
</organism>
<feature type="compositionally biased region" description="Low complexity" evidence="1">
    <location>
        <begin position="114"/>
        <end position="128"/>
    </location>
</feature>
<evidence type="ECO:0000313" key="3">
    <source>
        <dbReference type="Proteomes" id="UP001347146"/>
    </source>
</evidence>
<evidence type="ECO:0000256" key="1">
    <source>
        <dbReference type="SAM" id="MobiDB-lite"/>
    </source>
</evidence>